<comment type="subcellular location">
    <subcellularLocation>
        <location evidence="1">Nucleus</location>
    </subcellularLocation>
</comment>
<proteinExistence type="predicted"/>
<keyword evidence="7" id="KW-0539">Nucleus</keyword>
<dbReference type="SMART" id="SM00355">
    <property type="entry name" value="ZnF_C2H2"/>
    <property type="match status" value="2"/>
</dbReference>
<keyword evidence="3 8" id="KW-0863">Zinc-finger</keyword>
<evidence type="ECO:0000256" key="2">
    <source>
        <dbReference type="ARBA" id="ARBA00022723"/>
    </source>
</evidence>
<evidence type="ECO:0000313" key="10">
    <source>
        <dbReference type="EMBL" id="KAF5376811.1"/>
    </source>
</evidence>
<reference evidence="10 11" key="1">
    <citation type="journal article" date="2020" name="ISME J.">
        <title>Uncovering the hidden diversity of litter-decomposition mechanisms in mushroom-forming fungi.</title>
        <authorList>
            <person name="Floudas D."/>
            <person name="Bentzer J."/>
            <person name="Ahren D."/>
            <person name="Johansson T."/>
            <person name="Persson P."/>
            <person name="Tunlid A."/>
        </authorList>
    </citation>
    <scope>NUCLEOTIDE SEQUENCE [LARGE SCALE GENOMIC DNA]</scope>
    <source>
        <strain evidence="10 11">CBS 406.79</strain>
    </source>
</reference>
<accession>A0A8H5H547</accession>
<dbReference type="InterPro" id="IPR036236">
    <property type="entry name" value="Znf_C2H2_sf"/>
</dbReference>
<name>A0A8H5H547_9AGAR</name>
<keyword evidence="4" id="KW-0862">Zinc</keyword>
<dbReference type="InterPro" id="IPR051061">
    <property type="entry name" value="Zinc_finger_trans_reg"/>
</dbReference>
<evidence type="ECO:0000313" key="11">
    <source>
        <dbReference type="Proteomes" id="UP000518752"/>
    </source>
</evidence>
<dbReference type="PROSITE" id="PS50157">
    <property type="entry name" value="ZINC_FINGER_C2H2_2"/>
    <property type="match status" value="2"/>
</dbReference>
<keyword evidence="6" id="KW-0804">Transcription</keyword>
<feature type="domain" description="C2H2-type" evidence="9">
    <location>
        <begin position="234"/>
        <end position="263"/>
    </location>
</feature>
<keyword evidence="11" id="KW-1185">Reference proteome</keyword>
<protein>
    <recommendedName>
        <fullName evidence="9">C2H2-type domain-containing protein</fullName>
    </recommendedName>
</protein>
<dbReference type="GO" id="GO:0005634">
    <property type="term" value="C:nucleus"/>
    <property type="evidence" value="ECO:0007669"/>
    <property type="project" value="UniProtKB-SubCell"/>
</dbReference>
<evidence type="ECO:0000256" key="7">
    <source>
        <dbReference type="ARBA" id="ARBA00023242"/>
    </source>
</evidence>
<dbReference type="Proteomes" id="UP000518752">
    <property type="component" value="Unassembled WGS sequence"/>
</dbReference>
<dbReference type="GO" id="GO:0006357">
    <property type="term" value="P:regulation of transcription by RNA polymerase II"/>
    <property type="evidence" value="ECO:0007669"/>
    <property type="project" value="TreeGrafter"/>
</dbReference>
<comment type="caution">
    <text evidence="10">The sequence shown here is derived from an EMBL/GenBank/DDBJ whole genome shotgun (WGS) entry which is preliminary data.</text>
</comment>
<dbReference type="EMBL" id="JAACJN010000087">
    <property type="protein sequence ID" value="KAF5376811.1"/>
    <property type="molecule type" value="Genomic_DNA"/>
</dbReference>
<feature type="domain" description="C2H2-type" evidence="9">
    <location>
        <begin position="266"/>
        <end position="296"/>
    </location>
</feature>
<dbReference type="PROSITE" id="PS00028">
    <property type="entry name" value="ZINC_FINGER_C2H2_1"/>
    <property type="match status" value="2"/>
</dbReference>
<keyword evidence="2" id="KW-0479">Metal-binding</keyword>
<dbReference type="GO" id="GO:0008270">
    <property type="term" value="F:zinc ion binding"/>
    <property type="evidence" value="ECO:0007669"/>
    <property type="project" value="UniProtKB-KW"/>
</dbReference>
<sequence length="334" mass="36929">MFDYATYSAPSHLDSLEYSFDKGKHLNDFAFLADDPVLTPHPSTEEFDSELDSIIEGIDFDLLTVPTSNPEVYQHRQPPASAFTFSSSESSYDSARSESSYASSPRDTASNYSIIPDLDSEFRRFGVEPRAQALDYNSLDCIDPAVLDLMLSPSLTSVDSPKAIVNEPSVHRRITSSFSDYGPSTASSLTSNFFAQQSNFSLTLINGHHAVVPSFPLMPFATEDVHKGNPRRKFKCTAPGCSRAFDRAFNLKTHVETHNPDRPKPFVCPHPSCGRPFSRKHDLGRHQASIHRDSTSPIGIGKPGKRTWCDDCGKSSVSVHNVCDCVKSEEVKVK</sequence>
<gene>
    <name evidence="10" type="ORF">D9757_008871</name>
</gene>
<dbReference type="AlphaFoldDB" id="A0A8H5H547"/>
<evidence type="ECO:0000256" key="4">
    <source>
        <dbReference type="ARBA" id="ARBA00022833"/>
    </source>
</evidence>
<dbReference type="Pfam" id="PF00096">
    <property type="entry name" value="zf-C2H2"/>
    <property type="match status" value="2"/>
</dbReference>
<evidence type="ECO:0000256" key="1">
    <source>
        <dbReference type="ARBA" id="ARBA00004123"/>
    </source>
</evidence>
<dbReference type="InterPro" id="IPR013087">
    <property type="entry name" value="Znf_C2H2_type"/>
</dbReference>
<dbReference type="OrthoDB" id="8117402at2759"/>
<evidence type="ECO:0000256" key="5">
    <source>
        <dbReference type="ARBA" id="ARBA00023015"/>
    </source>
</evidence>
<evidence type="ECO:0000256" key="8">
    <source>
        <dbReference type="PROSITE-ProRule" id="PRU00042"/>
    </source>
</evidence>
<dbReference type="PANTHER" id="PTHR46179">
    <property type="entry name" value="ZINC FINGER PROTEIN"/>
    <property type="match status" value="1"/>
</dbReference>
<dbReference type="SUPFAM" id="SSF57667">
    <property type="entry name" value="beta-beta-alpha zinc fingers"/>
    <property type="match status" value="2"/>
</dbReference>
<dbReference type="Gene3D" id="3.30.160.60">
    <property type="entry name" value="Classic Zinc Finger"/>
    <property type="match status" value="2"/>
</dbReference>
<keyword evidence="5" id="KW-0805">Transcription regulation</keyword>
<dbReference type="PANTHER" id="PTHR46179:SF13">
    <property type="entry name" value="C2H2-TYPE DOMAIN-CONTAINING PROTEIN"/>
    <property type="match status" value="1"/>
</dbReference>
<evidence type="ECO:0000259" key="9">
    <source>
        <dbReference type="PROSITE" id="PS50157"/>
    </source>
</evidence>
<organism evidence="10 11">
    <name type="scientific">Collybiopsis confluens</name>
    <dbReference type="NCBI Taxonomy" id="2823264"/>
    <lineage>
        <taxon>Eukaryota</taxon>
        <taxon>Fungi</taxon>
        <taxon>Dikarya</taxon>
        <taxon>Basidiomycota</taxon>
        <taxon>Agaricomycotina</taxon>
        <taxon>Agaricomycetes</taxon>
        <taxon>Agaricomycetidae</taxon>
        <taxon>Agaricales</taxon>
        <taxon>Marasmiineae</taxon>
        <taxon>Omphalotaceae</taxon>
        <taxon>Collybiopsis</taxon>
    </lineage>
</organism>
<evidence type="ECO:0000256" key="6">
    <source>
        <dbReference type="ARBA" id="ARBA00023163"/>
    </source>
</evidence>
<evidence type="ECO:0000256" key="3">
    <source>
        <dbReference type="ARBA" id="ARBA00022771"/>
    </source>
</evidence>